<evidence type="ECO:0000256" key="1">
    <source>
        <dbReference type="SAM" id="SignalP"/>
    </source>
</evidence>
<keyword evidence="1" id="KW-0732">Signal</keyword>
<proteinExistence type="predicted"/>
<organism evidence="2 3">
    <name type="scientific">Cytospora schulzeri</name>
    <dbReference type="NCBI Taxonomy" id="448051"/>
    <lineage>
        <taxon>Eukaryota</taxon>
        <taxon>Fungi</taxon>
        <taxon>Dikarya</taxon>
        <taxon>Ascomycota</taxon>
        <taxon>Pezizomycotina</taxon>
        <taxon>Sordariomycetes</taxon>
        <taxon>Sordariomycetidae</taxon>
        <taxon>Diaporthales</taxon>
        <taxon>Cytosporaceae</taxon>
        <taxon>Cytospora</taxon>
    </lineage>
</organism>
<accession>A0A423WT95</accession>
<name>A0A423WT95_9PEZI</name>
<dbReference type="AlphaFoldDB" id="A0A423WT95"/>
<feature type="chain" id="PRO_5019075891" evidence="1">
    <location>
        <begin position="27"/>
        <end position="59"/>
    </location>
</feature>
<dbReference type="EMBL" id="LKEA01000009">
    <property type="protein sequence ID" value="ROW06766.1"/>
    <property type="molecule type" value="Genomic_DNA"/>
</dbReference>
<dbReference type="Proteomes" id="UP000283895">
    <property type="component" value="Unassembled WGS sequence"/>
</dbReference>
<feature type="signal peptide" evidence="1">
    <location>
        <begin position="1"/>
        <end position="26"/>
    </location>
</feature>
<evidence type="ECO:0000313" key="3">
    <source>
        <dbReference type="Proteomes" id="UP000283895"/>
    </source>
</evidence>
<reference evidence="2 3" key="1">
    <citation type="submission" date="2015-09" db="EMBL/GenBank/DDBJ databases">
        <title>Host preference determinants of Valsa canker pathogens revealed by comparative genomics.</title>
        <authorList>
            <person name="Yin Z."/>
            <person name="Huang L."/>
        </authorList>
    </citation>
    <scope>NUCLEOTIDE SEQUENCE [LARGE SCALE GENOMIC DNA]</scope>
    <source>
        <strain evidence="2 3">03-1</strain>
    </source>
</reference>
<protein>
    <submittedName>
        <fullName evidence="2">Uncharacterized protein</fullName>
    </submittedName>
</protein>
<evidence type="ECO:0000313" key="2">
    <source>
        <dbReference type="EMBL" id="ROW06766.1"/>
    </source>
</evidence>
<keyword evidence="3" id="KW-1185">Reference proteome</keyword>
<comment type="caution">
    <text evidence="2">The sequence shown here is derived from an EMBL/GenBank/DDBJ whole genome shotgun (WGS) entry which is preliminary data.</text>
</comment>
<sequence>MDLTKTATITLLLALGIASAIPSADGTLQSRQYESDTRIAHIQAYNYTNYSPFDYNGFV</sequence>
<gene>
    <name evidence="2" type="ORF">VMCG_04164</name>
</gene>